<keyword evidence="6" id="KW-1185">Reference proteome</keyword>
<evidence type="ECO:0000313" key="5">
    <source>
        <dbReference type="EMBL" id="KAL0012576.1"/>
    </source>
</evidence>
<comment type="caution">
    <text evidence="5">The sequence shown here is derived from an EMBL/GenBank/DDBJ whole genome shotgun (WGS) entry which is preliminary data.</text>
</comment>
<reference evidence="5 6" key="1">
    <citation type="submission" date="2024-01" db="EMBL/GenBank/DDBJ databases">
        <title>A telomere-to-telomere, gap-free genome of sweet tea (Lithocarpus litseifolius).</title>
        <authorList>
            <person name="Zhou J."/>
        </authorList>
    </citation>
    <scope>NUCLEOTIDE SEQUENCE [LARGE SCALE GENOMIC DNA]</scope>
    <source>
        <strain evidence="5">Zhou-2022a</strain>
        <tissue evidence="5">Leaf</tissue>
    </source>
</reference>
<dbReference type="Pfam" id="PF01453">
    <property type="entry name" value="B_lectin"/>
    <property type="match status" value="1"/>
</dbReference>
<dbReference type="InterPro" id="IPR001480">
    <property type="entry name" value="Bulb-type_lectin_dom"/>
</dbReference>
<keyword evidence="1" id="KW-0732">Signal</keyword>
<dbReference type="Proteomes" id="UP001459277">
    <property type="component" value="Unassembled WGS sequence"/>
</dbReference>
<dbReference type="InterPro" id="IPR036426">
    <property type="entry name" value="Bulb-type_lectin_dom_sf"/>
</dbReference>
<dbReference type="PANTHER" id="PTHR32444">
    <property type="entry name" value="BULB-TYPE LECTIN DOMAIN-CONTAINING PROTEIN"/>
    <property type="match status" value="1"/>
</dbReference>
<organism evidence="5 6">
    <name type="scientific">Lithocarpus litseifolius</name>
    <dbReference type="NCBI Taxonomy" id="425828"/>
    <lineage>
        <taxon>Eukaryota</taxon>
        <taxon>Viridiplantae</taxon>
        <taxon>Streptophyta</taxon>
        <taxon>Embryophyta</taxon>
        <taxon>Tracheophyta</taxon>
        <taxon>Spermatophyta</taxon>
        <taxon>Magnoliopsida</taxon>
        <taxon>eudicotyledons</taxon>
        <taxon>Gunneridae</taxon>
        <taxon>Pentapetalae</taxon>
        <taxon>rosids</taxon>
        <taxon>fabids</taxon>
        <taxon>Fagales</taxon>
        <taxon>Fagaceae</taxon>
        <taxon>Lithocarpus</taxon>
    </lineage>
</organism>
<keyword evidence="3" id="KW-0325">Glycoprotein</keyword>
<proteinExistence type="predicted"/>
<dbReference type="PANTHER" id="PTHR32444:SF242">
    <property type="entry name" value="G-TYPE LECTIN S-RECEPTOR-LIKE SERINE_THREONINE-PROTEIN KINASE RKS1"/>
    <property type="match status" value="1"/>
</dbReference>
<dbReference type="SUPFAM" id="SSF51110">
    <property type="entry name" value="alpha-D-mannose-specific plant lectins"/>
    <property type="match status" value="1"/>
</dbReference>
<gene>
    <name evidence="5" type="ORF">SO802_007684</name>
</gene>
<dbReference type="EMBL" id="JAZDWU010000002">
    <property type="protein sequence ID" value="KAL0012576.1"/>
    <property type="molecule type" value="Genomic_DNA"/>
</dbReference>
<protein>
    <recommendedName>
        <fullName evidence="4">Bulb-type lectin domain-containing protein</fullName>
    </recommendedName>
</protein>
<dbReference type="AlphaFoldDB" id="A0AAW2DV07"/>
<evidence type="ECO:0000259" key="4">
    <source>
        <dbReference type="Pfam" id="PF01453"/>
    </source>
</evidence>
<name>A0AAW2DV07_9ROSI</name>
<sequence length="226" mass="26383">MKHVGDPTYYHFLILPNEEAGSRVVVCRQYGVSYAYLFDWTLAIKEDQPIYLFNENLHLKLVKYVKMHNFQINDSKKLWESFNDPTDSFLPGMRVQVNAEMGENRAFTSWKSASDPSPGNYTMGVDPQASPQIVIWEGEHRRWRSGYWDGRTFSGVPNITASSYMYGFKLSDLENQSRWQEKIIHPCDNNNCCSWSSPPRCIHIHIMEVQNKTESFGHSVLNFRWQ</sequence>
<keyword evidence="2" id="KW-1015">Disulfide bond</keyword>
<feature type="domain" description="Bulb-type lectin" evidence="4">
    <location>
        <begin position="72"/>
        <end position="111"/>
    </location>
</feature>
<evidence type="ECO:0000313" key="6">
    <source>
        <dbReference type="Proteomes" id="UP001459277"/>
    </source>
</evidence>
<evidence type="ECO:0000256" key="2">
    <source>
        <dbReference type="ARBA" id="ARBA00023157"/>
    </source>
</evidence>
<accession>A0AAW2DV07</accession>
<evidence type="ECO:0000256" key="3">
    <source>
        <dbReference type="ARBA" id="ARBA00023180"/>
    </source>
</evidence>
<evidence type="ECO:0000256" key="1">
    <source>
        <dbReference type="ARBA" id="ARBA00022729"/>
    </source>
</evidence>